<name>A0ABT3YK22_9HYPH</name>
<keyword evidence="3" id="KW-0808">Transferase</keyword>
<dbReference type="InterPro" id="IPR036953">
    <property type="entry name" value="GreA/GreB_C_sf"/>
</dbReference>
<evidence type="ECO:0000259" key="1">
    <source>
        <dbReference type="Pfam" id="PF01272"/>
    </source>
</evidence>
<feature type="domain" description="Transcription elongation factor GreA/GreB C-terminal" evidence="1">
    <location>
        <begin position="57"/>
        <end position="129"/>
    </location>
</feature>
<evidence type="ECO:0000313" key="4">
    <source>
        <dbReference type="Proteomes" id="UP001081283"/>
    </source>
</evidence>
<evidence type="ECO:0000313" key="3">
    <source>
        <dbReference type="EMBL" id="MCY0096238.1"/>
    </source>
</evidence>
<accession>A0ABT3YK22</accession>
<feature type="domain" description="Regulator of nucleoside diphosphate kinase N-terminal" evidence="2">
    <location>
        <begin position="9"/>
        <end position="49"/>
    </location>
</feature>
<evidence type="ECO:0000259" key="2">
    <source>
        <dbReference type="Pfam" id="PF14760"/>
    </source>
</evidence>
<proteinExistence type="predicted"/>
<dbReference type="Gene3D" id="3.10.50.30">
    <property type="entry name" value="Transcription elongation factor, GreA/GreB, C-terminal domain"/>
    <property type="match status" value="1"/>
</dbReference>
<keyword evidence="4" id="KW-1185">Reference proteome</keyword>
<dbReference type="InterPro" id="IPR029462">
    <property type="entry name" value="Rnk_N"/>
</dbReference>
<dbReference type="GO" id="GO:0016301">
    <property type="term" value="F:kinase activity"/>
    <property type="evidence" value="ECO:0007669"/>
    <property type="project" value="UniProtKB-KW"/>
</dbReference>
<dbReference type="RefSeq" id="WP_267614075.1">
    <property type="nucleotide sequence ID" value="NZ_JAOVZQ010000001.1"/>
</dbReference>
<gene>
    <name evidence="3" type="primary">rnk</name>
    <name evidence="3" type="ORF">OEG82_19790</name>
</gene>
<dbReference type="Gene3D" id="1.10.286.20">
    <property type="match status" value="1"/>
</dbReference>
<dbReference type="SUPFAM" id="SSF54534">
    <property type="entry name" value="FKBP-like"/>
    <property type="match status" value="1"/>
</dbReference>
<dbReference type="InterPro" id="IPR023459">
    <property type="entry name" value="Tscrpt_elong_fac_GreA/B_fam"/>
</dbReference>
<dbReference type="PANTHER" id="PTHR30437:SF5">
    <property type="entry name" value="REGULATOR OF NUCLEOSIDE DIPHOSPHATE KINASE"/>
    <property type="match status" value="1"/>
</dbReference>
<organism evidence="3 4">
    <name type="scientific">Hoeflea ulvae</name>
    <dbReference type="NCBI Taxonomy" id="2983764"/>
    <lineage>
        <taxon>Bacteria</taxon>
        <taxon>Pseudomonadati</taxon>
        <taxon>Pseudomonadota</taxon>
        <taxon>Alphaproteobacteria</taxon>
        <taxon>Hyphomicrobiales</taxon>
        <taxon>Rhizobiaceae</taxon>
        <taxon>Hoeflea</taxon>
    </lineage>
</organism>
<dbReference type="NCBIfam" id="NF004396">
    <property type="entry name" value="PRK05753.1"/>
    <property type="match status" value="1"/>
</dbReference>
<keyword evidence="3" id="KW-0418">Kinase</keyword>
<comment type="caution">
    <text evidence="3">The sequence shown here is derived from an EMBL/GenBank/DDBJ whole genome shotgun (WGS) entry which is preliminary data.</text>
</comment>
<reference evidence="3" key="1">
    <citation type="submission" date="2022-10" db="EMBL/GenBank/DDBJ databases">
        <title>Hoeflea sp. J2-29, isolated from marine algae.</title>
        <authorList>
            <person name="Kristyanto S."/>
            <person name="Kim J.M."/>
            <person name="Jeon C.O."/>
        </authorList>
    </citation>
    <scope>NUCLEOTIDE SEQUENCE</scope>
    <source>
        <strain evidence="3">J2-29</strain>
    </source>
</reference>
<dbReference type="Proteomes" id="UP001081283">
    <property type="component" value="Unassembled WGS sequence"/>
</dbReference>
<dbReference type="Pfam" id="PF14760">
    <property type="entry name" value="Rnk_N"/>
    <property type="match status" value="1"/>
</dbReference>
<protein>
    <submittedName>
        <fullName evidence="3">Nucleoside diphosphate kinase regulator</fullName>
    </submittedName>
</protein>
<dbReference type="PANTHER" id="PTHR30437">
    <property type="entry name" value="TRANSCRIPTION ELONGATION FACTOR GREA"/>
    <property type="match status" value="1"/>
</dbReference>
<sequence length="135" mass="14446">MLQKSRRKPRITISEGDYERLGNLVTAYEKRGLEIAASLAEELDRARIVSDTSIAAGIVRMGSTVSYVIDGDHGKKVVLVYPADANIEEGRIAITTPVGTALIGLKAGQSISFAARNGQIHDLTVTEVSPPARAE</sequence>
<dbReference type="Pfam" id="PF01272">
    <property type="entry name" value="GreA_GreB"/>
    <property type="match status" value="1"/>
</dbReference>
<dbReference type="EMBL" id="JAOVZQ010000001">
    <property type="protein sequence ID" value="MCY0096238.1"/>
    <property type="molecule type" value="Genomic_DNA"/>
</dbReference>
<dbReference type="InterPro" id="IPR001437">
    <property type="entry name" value="Tscrpt_elong_fac_GreA/B_C"/>
</dbReference>